<evidence type="ECO:0000313" key="4">
    <source>
        <dbReference type="Proteomes" id="UP001499967"/>
    </source>
</evidence>
<reference evidence="4" key="1">
    <citation type="journal article" date="2019" name="Int. J. Syst. Evol. Microbiol.">
        <title>The Global Catalogue of Microorganisms (GCM) 10K type strain sequencing project: providing services to taxonomists for standard genome sequencing and annotation.</title>
        <authorList>
            <consortium name="The Broad Institute Genomics Platform"/>
            <consortium name="The Broad Institute Genome Sequencing Center for Infectious Disease"/>
            <person name="Wu L."/>
            <person name="Ma J."/>
        </authorList>
    </citation>
    <scope>NUCLEOTIDE SEQUENCE [LARGE SCALE GENOMIC DNA]</scope>
    <source>
        <strain evidence="4">JCM 11117</strain>
    </source>
</reference>
<feature type="region of interest" description="Disordered" evidence="1">
    <location>
        <begin position="80"/>
        <end position="101"/>
    </location>
</feature>
<accession>A0ABP3YUL9</accession>
<organism evidence="3 4">
    <name type="scientific">Pseudonocardia zijingensis</name>
    <dbReference type="NCBI Taxonomy" id="153376"/>
    <lineage>
        <taxon>Bacteria</taxon>
        <taxon>Bacillati</taxon>
        <taxon>Actinomycetota</taxon>
        <taxon>Actinomycetes</taxon>
        <taxon>Pseudonocardiales</taxon>
        <taxon>Pseudonocardiaceae</taxon>
        <taxon>Pseudonocardia</taxon>
    </lineage>
</organism>
<feature type="domain" description="Trypsin-co-occurring" evidence="2">
    <location>
        <begin position="4"/>
        <end position="80"/>
    </location>
</feature>
<dbReference type="RefSeq" id="WP_343946547.1">
    <property type="nucleotide sequence ID" value="NZ_BAAAHP010000291.1"/>
</dbReference>
<protein>
    <recommendedName>
        <fullName evidence="2">Trypsin-co-occurring domain-containing protein</fullName>
    </recommendedName>
</protein>
<dbReference type="EMBL" id="BAAAHP010000291">
    <property type="protein sequence ID" value="GAA0906127.1"/>
    <property type="molecule type" value="Genomic_DNA"/>
</dbReference>
<gene>
    <name evidence="3" type="ORF">GCM10009559_74430</name>
</gene>
<dbReference type="InterPro" id="IPR045608">
    <property type="entry name" value="Trypco2"/>
</dbReference>
<evidence type="ECO:0000259" key="2">
    <source>
        <dbReference type="Pfam" id="PF19631"/>
    </source>
</evidence>
<sequence>MPLALSEVVAQLRAELTEAMSAGEDEQLRFELGPVEVELTVGVDKEAKPGAKAKFWVLELGSEARFATSSTQRIKLTLDPRHASRPGRKVTIDGAEAPRER</sequence>
<evidence type="ECO:0000256" key="1">
    <source>
        <dbReference type="SAM" id="MobiDB-lite"/>
    </source>
</evidence>
<evidence type="ECO:0000313" key="3">
    <source>
        <dbReference type="EMBL" id="GAA0906127.1"/>
    </source>
</evidence>
<proteinExistence type="predicted"/>
<name>A0ABP3YUL9_9PSEU</name>
<dbReference type="Proteomes" id="UP001499967">
    <property type="component" value="Unassembled WGS sequence"/>
</dbReference>
<keyword evidence="4" id="KW-1185">Reference proteome</keyword>
<comment type="caution">
    <text evidence="3">The sequence shown here is derived from an EMBL/GenBank/DDBJ whole genome shotgun (WGS) entry which is preliminary data.</text>
</comment>
<dbReference type="Pfam" id="PF19631">
    <property type="entry name" value="Trypco2"/>
    <property type="match status" value="1"/>
</dbReference>